<dbReference type="AlphaFoldDB" id="A0A239WFE1"/>
<dbReference type="eggNOG" id="ENOG50313Q2">
    <property type="taxonomic scope" value="Bacteria"/>
</dbReference>
<evidence type="ECO:0000256" key="2">
    <source>
        <dbReference type="SAM" id="Phobius"/>
    </source>
</evidence>
<dbReference type="KEGG" id="cgrn:4412665_00908"/>
<sequence length="497" mass="55638">MLHDGEPNGRHPLNRPSHSAPRRPAHLLPPESSSTYDHRPYVSPRRAILDGESCSDSRCASPEPAPRHATWAFWLEPRFIVIAFSGVLALCTLLYPASRFDNWSTSKYFHTPEFTLTVAAIVALCLGMTLATHVTPASRAGRVESDAEPHVIEGWYHALGLIVVLGYVSWAVIATARGATLELFLAVIHRDMGAISFLKQRLAPVSGVTTLTQVSCIVSALGAYRYTTTRKIGKLWCFVLLTGMFRALFYAERLALMEVVIPAVLVLIVTSHFMRNHRLLMNLIPVIGLAFLVIVFSASEYFRSWIFYSQSGDTSFVPWVLDRLLAYYTTSFNNNALFYSQVTGSPHPIYFTIPFVFDFPGFSSIFGAPSFGGLLPEDWWFSTLSWYATPEFNNSGSYLTPIADLGLIGGLTFWLILGISLGYVYRRAREGSDVALIAYSTLFLGLLELPRFTYWTLGRFFPAAVALIFFMGHSMTHDHSPVHKTSHQRHELRGFSR</sequence>
<evidence type="ECO:0000256" key="1">
    <source>
        <dbReference type="SAM" id="MobiDB-lite"/>
    </source>
</evidence>
<feature type="transmembrane region" description="Helical" evidence="2">
    <location>
        <begin position="116"/>
        <end position="134"/>
    </location>
</feature>
<dbReference type="EMBL" id="LT906441">
    <property type="protein sequence ID" value="SNV33132.1"/>
    <property type="molecule type" value="Genomic_DNA"/>
</dbReference>
<keyword evidence="2" id="KW-0472">Membrane</keyword>
<feature type="transmembrane region" description="Helical" evidence="2">
    <location>
        <begin position="71"/>
        <end position="95"/>
    </location>
</feature>
<name>A0A239WFE1_9ACTN</name>
<keyword evidence="2" id="KW-1133">Transmembrane helix</keyword>
<gene>
    <name evidence="3" type="ORF">SAMEA4412665_00908</name>
</gene>
<protein>
    <recommendedName>
        <fullName evidence="5">Oligosaccharide repeat unit polymerase</fullName>
    </recommendedName>
</protein>
<feature type="transmembrane region" description="Helical" evidence="2">
    <location>
        <begin position="154"/>
        <end position="173"/>
    </location>
</feature>
<dbReference type="Proteomes" id="UP000215332">
    <property type="component" value="Chromosome 1"/>
</dbReference>
<dbReference type="NCBIfam" id="TIGR04370">
    <property type="entry name" value="glyco_rpt_poly"/>
    <property type="match status" value="1"/>
</dbReference>
<feature type="transmembrane region" description="Helical" evidence="2">
    <location>
        <begin position="436"/>
        <end position="454"/>
    </location>
</feature>
<evidence type="ECO:0000313" key="3">
    <source>
        <dbReference type="EMBL" id="SNV33132.1"/>
    </source>
</evidence>
<evidence type="ECO:0008006" key="5">
    <source>
        <dbReference type="Google" id="ProtNLM"/>
    </source>
</evidence>
<dbReference type="RefSeq" id="WP_095140969.1">
    <property type="nucleotide sequence ID" value="NZ_LT906441.1"/>
</dbReference>
<organism evidence="3 4">
    <name type="scientific">Cutibacterium granulosum</name>
    <dbReference type="NCBI Taxonomy" id="33011"/>
    <lineage>
        <taxon>Bacteria</taxon>
        <taxon>Bacillati</taxon>
        <taxon>Actinomycetota</taxon>
        <taxon>Actinomycetes</taxon>
        <taxon>Propionibacteriales</taxon>
        <taxon>Propionibacteriaceae</taxon>
        <taxon>Cutibacterium</taxon>
    </lineage>
</organism>
<reference evidence="3 4" key="1">
    <citation type="submission" date="2017-06" db="EMBL/GenBank/DDBJ databases">
        <authorList>
            <consortium name="Pathogen Informatics"/>
        </authorList>
    </citation>
    <scope>NUCLEOTIDE SEQUENCE [LARGE SCALE GENOMIC DNA]</scope>
    <source>
        <strain evidence="3 4">NCTC11865</strain>
    </source>
</reference>
<feature type="region of interest" description="Disordered" evidence="1">
    <location>
        <begin position="1"/>
        <end position="39"/>
    </location>
</feature>
<feature type="transmembrane region" description="Helical" evidence="2">
    <location>
        <begin position="405"/>
        <end position="424"/>
    </location>
</feature>
<evidence type="ECO:0000313" key="4">
    <source>
        <dbReference type="Proteomes" id="UP000215332"/>
    </source>
</evidence>
<feature type="transmembrane region" description="Helical" evidence="2">
    <location>
        <begin position="232"/>
        <end position="249"/>
    </location>
</feature>
<keyword evidence="2" id="KW-0812">Transmembrane</keyword>
<feature type="transmembrane region" description="Helical" evidence="2">
    <location>
        <begin position="255"/>
        <end position="273"/>
    </location>
</feature>
<proteinExistence type="predicted"/>
<accession>A0A239WFE1</accession>
<feature type="transmembrane region" description="Helical" evidence="2">
    <location>
        <begin position="280"/>
        <end position="299"/>
    </location>
</feature>